<dbReference type="PANTHER" id="PTHR42951:SF22">
    <property type="entry name" value="METALLO BETA-LACTAMASE SUPERFAMILY LIPOPROTEIN"/>
    <property type="match status" value="1"/>
</dbReference>
<dbReference type="Pfam" id="PF00753">
    <property type="entry name" value="Lactamase_B"/>
    <property type="match status" value="1"/>
</dbReference>
<evidence type="ECO:0000313" key="2">
    <source>
        <dbReference type="EMBL" id="SVA30722.1"/>
    </source>
</evidence>
<dbReference type="InterPro" id="IPR036866">
    <property type="entry name" value="RibonucZ/Hydroxyglut_hydro"/>
</dbReference>
<name>A0A381URB0_9ZZZZ</name>
<proteinExistence type="predicted"/>
<evidence type="ECO:0000259" key="1">
    <source>
        <dbReference type="SMART" id="SM00849"/>
    </source>
</evidence>
<dbReference type="SMART" id="SM00849">
    <property type="entry name" value="Lactamase_B"/>
    <property type="match status" value="1"/>
</dbReference>
<dbReference type="InterPro" id="IPR037482">
    <property type="entry name" value="ST1585_MBL-fold"/>
</dbReference>
<dbReference type="InterPro" id="IPR001279">
    <property type="entry name" value="Metallo-B-lactamas"/>
</dbReference>
<organism evidence="2">
    <name type="scientific">marine metagenome</name>
    <dbReference type="NCBI Taxonomy" id="408172"/>
    <lineage>
        <taxon>unclassified sequences</taxon>
        <taxon>metagenomes</taxon>
        <taxon>ecological metagenomes</taxon>
    </lineage>
</organism>
<protein>
    <recommendedName>
        <fullName evidence="1">Metallo-beta-lactamase domain-containing protein</fullName>
    </recommendedName>
</protein>
<sequence>MDSVLNIAAGISIIDSGYISQDFAAIYLIRQGNDIAIVETGTNYSVPNIQQALEEDGLSFSNVRYIIPTHVHLDHAGGAGELMRLCQNAQLVIHPRGARHMVDPSKLIAGAMAVYGAEKFHHLYGDIVSIDSSRIIEADDNFVLDFNGRELLFIDTPGHARHHFCIWDKLTESMFTGDTFGLSYREFDTGDEVYVFPTTTPVQFDPEELIKSIAKLMEYNPKRVCLTHFGAIKPTTKVTDQLITGIKFLSNLAKQYASDSNAKALIQSEMMGYFLMQLKRMGVKDQDFCKQKLQKDVELNTQGLIYWQQKLASNQH</sequence>
<dbReference type="AlphaFoldDB" id="A0A381URB0"/>
<reference evidence="2" key="1">
    <citation type="submission" date="2018-05" db="EMBL/GenBank/DDBJ databases">
        <authorList>
            <person name="Lanie J.A."/>
            <person name="Ng W.-L."/>
            <person name="Kazmierczak K.M."/>
            <person name="Andrzejewski T.M."/>
            <person name="Davidsen T.M."/>
            <person name="Wayne K.J."/>
            <person name="Tettelin H."/>
            <person name="Glass J.I."/>
            <person name="Rusch D."/>
            <person name="Podicherti R."/>
            <person name="Tsui H.-C.T."/>
            <person name="Winkler M.E."/>
        </authorList>
    </citation>
    <scope>NUCLEOTIDE SEQUENCE</scope>
</reference>
<gene>
    <name evidence="2" type="ORF">METZ01_LOCUS83576</name>
</gene>
<dbReference type="SUPFAM" id="SSF56281">
    <property type="entry name" value="Metallo-hydrolase/oxidoreductase"/>
    <property type="match status" value="1"/>
</dbReference>
<dbReference type="Gene3D" id="3.60.15.10">
    <property type="entry name" value="Ribonuclease Z/Hydroxyacylglutathione hydrolase-like"/>
    <property type="match status" value="1"/>
</dbReference>
<dbReference type="InterPro" id="IPR050855">
    <property type="entry name" value="NDM-1-like"/>
</dbReference>
<dbReference type="PANTHER" id="PTHR42951">
    <property type="entry name" value="METALLO-BETA-LACTAMASE DOMAIN-CONTAINING"/>
    <property type="match status" value="1"/>
</dbReference>
<dbReference type="CDD" id="cd07726">
    <property type="entry name" value="ST1585-like_MBL-fold"/>
    <property type="match status" value="1"/>
</dbReference>
<feature type="domain" description="Metallo-beta-lactamase" evidence="1">
    <location>
        <begin position="23"/>
        <end position="228"/>
    </location>
</feature>
<dbReference type="EMBL" id="UINC01006973">
    <property type="protein sequence ID" value="SVA30722.1"/>
    <property type="molecule type" value="Genomic_DNA"/>
</dbReference>
<accession>A0A381URB0</accession>